<keyword evidence="3" id="KW-1185">Reference proteome</keyword>
<reference evidence="2 3" key="1">
    <citation type="submission" date="2015-04" db="EMBL/GenBank/DDBJ databases">
        <authorList>
            <person name="Syromyatnikov M.Y."/>
            <person name="Popov V.N."/>
        </authorList>
    </citation>
    <scope>NUCLEOTIDE SEQUENCE [LARGE SCALE GENOMIC DNA]</scope>
    <source>
        <strain evidence="2">WF-38-12</strain>
    </source>
</reference>
<dbReference type="Proteomes" id="UP000054383">
    <property type="component" value="Unassembled WGS sequence"/>
</dbReference>
<accession>A0A0U1MCS5</accession>
<dbReference type="EMBL" id="CVMT01000040">
    <property type="protein sequence ID" value="CRG92921.1"/>
    <property type="molecule type" value="Genomic_DNA"/>
</dbReference>
<feature type="compositionally biased region" description="Polar residues" evidence="1">
    <location>
        <begin position="131"/>
        <end position="147"/>
    </location>
</feature>
<organism evidence="2 3">
    <name type="scientific">Talaromyces islandicus</name>
    <name type="common">Penicillium islandicum</name>
    <dbReference type="NCBI Taxonomy" id="28573"/>
    <lineage>
        <taxon>Eukaryota</taxon>
        <taxon>Fungi</taxon>
        <taxon>Dikarya</taxon>
        <taxon>Ascomycota</taxon>
        <taxon>Pezizomycotina</taxon>
        <taxon>Eurotiomycetes</taxon>
        <taxon>Eurotiomycetidae</taxon>
        <taxon>Eurotiales</taxon>
        <taxon>Trichocomaceae</taxon>
        <taxon>Talaromyces</taxon>
        <taxon>Talaromyces sect. Islandici</taxon>
    </lineage>
</organism>
<name>A0A0U1MCS5_TALIS</name>
<evidence type="ECO:0000313" key="3">
    <source>
        <dbReference type="Proteomes" id="UP000054383"/>
    </source>
</evidence>
<feature type="compositionally biased region" description="Basic and acidic residues" evidence="1">
    <location>
        <begin position="161"/>
        <end position="181"/>
    </location>
</feature>
<evidence type="ECO:0000313" key="2">
    <source>
        <dbReference type="EMBL" id="CRG92921.1"/>
    </source>
</evidence>
<protein>
    <submittedName>
        <fullName evidence="2">Uncharacterized protein</fullName>
    </submittedName>
</protein>
<sequence length="328" mass="36936">MSYDDTRQSNARMAAWLANTYMIVPYGELGVRNNMWRGPHRWECELADGKYERFLQSSGTWLSPRSDRGFVYSAVYGNKTPPSPLDRRYTLAGFLNFPSNFAVRVPFHHTIGALTMRRRLRRHQRHQLSSDASSLASPGTVTQTASRGSHRRFPVPQRGAADVRQHGDASTRRLTSMEEAPRVSPGRPSHRYKNELGKHAVCAEVISALEEQREHLSVENEQLRLEEERLPPREDDRLRLQIQETTFLNHMLAKLLSDSSAGGLSVANQIITTHPTGLLNTGEIQAKMQEMDANWRQVTAGILQRAPGAALEPRVSTFVADNANAPNF</sequence>
<dbReference type="AlphaFoldDB" id="A0A0U1MCS5"/>
<evidence type="ECO:0000256" key="1">
    <source>
        <dbReference type="SAM" id="MobiDB-lite"/>
    </source>
</evidence>
<feature type="region of interest" description="Disordered" evidence="1">
    <location>
        <begin position="120"/>
        <end position="192"/>
    </location>
</feature>
<gene>
    <name evidence="2" type="ORF">PISL3812_10002</name>
</gene>
<proteinExistence type="predicted"/>